<evidence type="ECO:0000313" key="2">
    <source>
        <dbReference type="EMBL" id="PWU83092.1"/>
    </source>
</evidence>
<proteinExistence type="predicted"/>
<reference evidence="6 9" key="1">
    <citation type="journal article" date="2018" name="Microb. Genom.">
        <title>Expanding an expanded genome: long-read sequencing of Trypanosoma cruzi.</title>
        <authorList>
            <person name="Berna L."/>
            <person name="Rodriguez M."/>
            <person name="Chiribao M.L."/>
            <person name="Parodi-Talice A."/>
            <person name="Pita S."/>
            <person name="Rijo G."/>
            <person name="Alvarez-Valin F."/>
            <person name="Robello C."/>
        </authorList>
    </citation>
    <scope>NUCLEOTIDE SEQUENCE [LARGE SCALE GENOMIC DNA]</scope>
    <source>
        <strain evidence="6 9">Dm28c</strain>
    </source>
</reference>
<dbReference type="VEuPathDB" id="TriTrypDB:TcG_04681"/>
<dbReference type="AlphaFoldDB" id="A0A2V2W1N1"/>
<evidence type="ECO:0000313" key="5">
    <source>
        <dbReference type="EMBL" id="PWV02555.1"/>
    </source>
</evidence>
<dbReference type="VEuPathDB" id="TriTrypDB:C3747_1g196"/>
<dbReference type="VEuPathDB" id="TriTrypDB:TcYC6_0070570"/>
<dbReference type="VEuPathDB" id="TriTrypDB:TcCLB.508461.80"/>
<dbReference type="InterPro" id="IPR013785">
    <property type="entry name" value="Aldolase_TIM"/>
</dbReference>
<dbReference type="GO" id="GO:0005737">
    <property type="term" value="C:cytoplasm"/>
    <property type="evidence" value="ECO:0007669"/>
    <property type="project" value="UniProtKB-ARBA"/>
</dbReference>
<dbReference type="SUPFAM" id="SSF51395">
    <property type="entry name" value="FMN-linked oxidoreductases"/>
    <property type="match status" value="1"/>
</dbReference>
<dbReference type="EMBL" id="PRFA01000002">
    <property type="protein sequence ID" value="PWV02555.1"/>
    <property type="molecule type" value="Genomic_DNA"/>
</dbReference>
<dbReference type="VEuPathDB" id="TriTrypDB:C4B63_2g189"/>
<dbReference type="CDD" id="cd02933">
    <property type="entry name" value="OYE_like_FMN"/>
    <property type="match status" value="1"/>
</dbReference>
<evidence type="ECO:0000313" key="4">
    <source>
        <dbReference type="EMBL" id="PWV02554.1"/>
    </source>
</evidence>
<evidence type="ECO:0000313" key="3">
    <source>
        <dbReference type="EMBL" id="PWV02553.1"/>
    </source>
</evidence>
<sequence>MATFPELLRPLKLGRYTLRNRIIMAPLTRCQATEDGHVPRTESMLKYYEDRASAGLIIAEATMVQPNYTGFLTEPGIYSDAQIEEWRKIVDAVHKKGGLIFLQLIHAGRAGIPEKILQQPKSDQDPLAGRLLAASAIPIKDHRIPAYFAASGEKETYGVPEELTDDEVRNGIIPLFVEGAKNAIFKAGFDGVEIHGANGYLLDAFFRESSNKRQSGPYAGTTIDTRCQLIYDVTKSVCDAVGSDRVGLRISPLNGVHGMIDSNPEALTKHLCKKIEPLSLAYLHYLRGDMVNQQIGDVVAWVRGSYSGVKISNLRYDFEEADQQIREGKVDAVAFGAKFIANPDLVERAQHDWPLNEPRPETYYTRTAVGYNDYPTYNN</sequence>
<dbReference type="EMBL" id="PRFA01000396">
    <property type="protein sequence ID" value="PWU83092.1"/>
    <property type="molecule type" value="Genomic_DNA"/>
</dbReference>
<evidence type="ECO:0000313" key="8">
    <source>
        <dbReference type="EMBL" id="PWV02558.1"/>
    </source>
</evidence>
<gene>
    <name evidence="3" type="ORF">C4B63_2g185</name>
    <name evidence="4" type="ORF">C4B63_2g187</name>
    <name evidence="5" type="ORF">C4B63_2g189</name>
    <name evidence="6" type="ORF">C4B63_2g191</name>
    <name evidence="7" type="ORF">C4B63_2g193</name>
    <name evidence="8" type="ORF">C4B63_2g195</name>
    <name evidence="2" type="ORF">C4B63_396g6</name>
</gene>
<dbReference type="EMBL" id="PRFA01000002">
    <property type="protein sequence ID" value="PWV02558.1"/>
    <property type="molecule type" value="Genomic_DNA"/>
</dbReference>
<dbReference type="EMBL" id="PRFA01000002">
    <property type="protein sequence ID" value="PWV02556.1"/>
    <property type="molecule type" value="Genomic_DNA"/>
</dbReference>
<dbReference type="VEuPathDB" id="TriTrypDB:C4B63_2g191"/>
<dbReference type="PANTHER" id="PTHR22893:SF91">
    <property type="entry name" value="NADPH DEHYDROGENASE 2-RELATED"/>
    <property type="match status" value="1"/>
</dbReference>
<dbReference type="VEuPathDB" id="TriTrypDB:C4B63_2g193"/>
<dbReference type="VEuPathDB" id="TriTrypDB:C4B63_2g195"/>
<dbReference type="EMBL" id="PRFA01000002">
    <property type="protein sequence ID" value="PWV02554.1"/>
    <property type="molecule type" value="Genomic_DNA"/>
</dbReference>
<accession>A0A2V2W1N1</accession>
<dbReference type="VEuPathDB" id="TriTrypDB:C4B63_2g185"/>
<comment type="caution">
    <text evidence="6">The sequence shown here is derived from an EMBL/GenBank/DDBJ whole genome shotgun (WGS) entry which is preliminary data.</text>
</comment>
<dbReference type="VEuPathDB" id="TriTrypDB:C4B63_2g187"/>
<protein>
    <submittedName>
        <fullName evidence="6">Prostaglandin F2alpha synthase</fullName>
    </submittedName>
</protein>
<dbReference type="VEuPathDB" id="TriTrypDB:TcCLB.507617.9"/>
<name>A0A2V2W1N1_TRYCR</name>
<dbReference type="PANTHER" id="PTHR22893">
    <property type="entry name" value="NADH OXIDOREDUCTASE-RELATED"/>
    <property type="match status" value="1"/>
</dbReference>
<evidence type="ECO:0000259" key="1">
    <source>
        <dbReference type="Pfam" id="PF00724"/>
    </source>
</evidence>
<dbReference type="VEuPathDB" id="TriTrypDB:Tc_MARK_4364"/>
<dbReference type="VEuPathDB" id="TriTrypDB:TcCL_ESM09001"/>
<dbReference type="VEuPathDB" id="TriTrypDB:C4B63_396g6"/>
<dbReference type="InterPro" id="IPR045247">
    <property type="entry name" value="Oye-like"/>
</dbReference>
<dbReference type="VEuPathDB" id="TriTrypDB:TCSYLVIO_005740"/>
<dbReference type="VEuPathDB" id="TriTrypDB:ECC02_001317"/>
<evidence type="ECO:0000313" key="9">
    <source>
        <dbReference type="Proteomes" id="UP000246121"/>
    </source>
</evidence>
<dbReference type="VEuPathDB" id="TriTrypDB:TCSYLVIO_008158"/>
<evidence type="ECO:0000313" key="6">
    <source>
        <dbReference type="EMBL" id="PWV02556.1"/>
    </source>
</evidence>
<dbReference type="Gene3D" id="3.20.20.70">
    <property type="entry name" value="Aldolase class I"/>
    <property type="match status" value="1"/>
</dbReference>
<evidence type="ECO:0000313" key="7">
    <source>
        <dbReference type="EMBL" id="PWV02557.1"/>
    </source>
</evidence>
<dbReference type="Proteomes" id="UP000246121">
    <property type="component" value="Unassembled WGS sequence"/>
</dbReference>
<dbReference type="EMBL" id="PRFA01000002">
    <property type="protein sequence ID" value="PWV02557.1"/>
    <property type="molecule type" value="Genomic_DNA"/>
</dbReference>
<dbReference type="VEuPathDB" id="TriTrypDB:TcBrA4_0061050"/>
<dbReference type="EMBL" id="PRFA01000002">
    <property type="protein sequence ID" value="PWV02553.1"/>
    <property type="molecule type" value="Genomic_DNA"/>
</dbReference>
<dbReference type="GO" id="GO:0016491">
    <property type="term" value="F:oxidoreductase activity"/>
    <property type="evidence" value="ECO:0007669"/>
    <property type="project" value="InterPro"/>
</dbReference>
<dbReference type="Pfam" id="PF00724">
    <property type="entry name" value="Oxidored_FMN"/>
    <property type="match status" value="1"/>
</dbReference>
<dbReference type="GO" id="GO:0010181">
    <property type="term" value="F:FMN binding"/>
    <property type="evidence" value="ECO:0007669"/>
    <property type="project" value="InterPro"/>
</dbReference>
<dbReference type="OrthoDB" id="258354at2759"/>
<dbReference type="VEuPathDB" id="TriTrypDB:TCDM_00059"/>
<feature type="domain" description="NADH:flavin oxidoreductase/NADH oxidase N-terminal" evidence="1">
    <location>
        <begin position="7"/>
        <end position="356"/>
    </location>
</feature>
<dbReference type="VEuPathDB" id="TriTrypDB:BCY84_14253"/>
<organism evidence="6 9">
    <name type="scientific">Trypanosoma cruzi</name>
    <dbReference type="NCBI Taxonomy" id="5693"/>
    <lineage>
        <taxon>Eukaryota</taxon>
        <taxon>Discoba</taxon>
        <taxon>Euglenozoa</taxon>
        <taxon>Kinetoplastea</taxon>
        <taxon>Metakinetoplastina</taxon>
        <taxon>Trypanosomatida</taxon>
        <taxon>Trypanosomatidae</taxon>
        <taxon>Trypanosoma</taxon>
        <taxon>Schizotrypanum</taxon>
    </lineage>
</organism>
<dbReference type="InterPro" id="IPR001155">
    <property type="entry name" value="OxRdtase_FMN_N"/>
</dbReference>